<dbReference type="RefSeq" id="XP_004988496.1">
    <property type="nucleotide sequence ID" value="XM_004988439.1"/>
</dbReference>
<accession>F2UQH0</accession>
<evidence type="ECO:0000313" key="1">
    <source>
        <dbReference type="EMBL" id="EGD79875.1"/>
    </source>
</evidence>
<reference evidence="1" key="1">
    <citation type="submission" date="2009-08" db="EMBL/GenBank/DDBJ databases">
        <title>Annotation of Salpingoeca rosetta.</title>
        <authorList>
            <consortium name="The Broad Institute Genome Sequencing Platform"/>
            <person name="Russ C."/>
            <person name="Cuomo C."/>
            <person name="Burger G."/>
            <person name="Gray M.W."/>
            <person name="Holland P.W.H."/>
            <person name="King N."/>
            <person name="Lang F.B.F."/>
            <person name="Roger A.J."/>
            <person name="Ruiz-Trillo I."/>
            <person name="Young S.K."/>
            <person name="Zeng Q."/>
            <person name="Gargeya S."/>
            <person name="Alvarado L."/>
            <person name="Berlin A."/>
            <person name="Chapman S.B."/>
            <person name="Chen Z."/>
            <person name="Freedman E."/>
            <person name="Gellesch M."/>
            <person name="Goldberg J."/>
            <person name="Griggs A."/>
            <person name="Gujja S."/>
            <person name="Heilman E."/>
            <person name="Heiman D."/>
            <person name="Howarth C."/>
            <person name="Mehta T."/>
            <person name="Neiman D."/>
            <person name="Pearson M."/>
            <person name="Roberts A."/>
            <person name="Saif S."/>
            <person name="Shea T."/>
            <person name="Shenoy N."/>
            <person name="Sisk P."/>
            <person name="Stolte C."/>
            <person name="Sykes S."/>
            <person name="White J."/>
            <person name="Yandava C."/>
            <person name="Haas B."/>
            <person name="Nusbaum C."/>
            <person name="Birren B."/>
        </authorList>
    </citation>
    <scope>NUCLEOTIDE SEQUENCE [LARGE SCALE GENOMIC DNA]</scope>
    <source>
        <strain evidence="1">ATCC 50818</strain>
    </source>
</reference>
<gene>
    <name evidence="1" type="ORF">PTSG_10159</name>
</gene>
<dbReference type="KEGG" id="sre:PTSG_10159"/>
<dbReference type="EMBL" id="GL832989">
    <property type="protein sequence ID" value="EGD79875.1"/>
    <property type="molecule type" value="Genomic_DNA"/>
</dbReference>
<organism evidence="2">
    <name type="scientific">Salpingoeca rosetta (strain ATCC 50818 / BSB-021)</name>
    <dbReference type="NCBI Taxonomy" id="946362"/>
    <lineage>
        <taxon>Eukaryota</taxon>
        <taxon>Choanoflagellata</taxon>
        <taxon>Craspedida</taxon>
        <taxon>Salpingoecidae</taxon>
        <taxon>Salpingoeca</taxon>
    </lineage>
</organism>
<keyword evidence="2" id="KW-1185">Reference proteome</keyword>
<dbReference type="GeneID" id="16069026"/>
<sequence length="116" mass="12482">MGPFPIHQYCMALVRACELAAPAEVEECVVIPAGLANYFLLDSRLVAKIRMLTGAAITHILVRGQVADMWLSGRPDAVAHAKRTMLTLADDFVNSKDFIDDAPAAVVQADDDDAAN</sequence>
<proteinExistence type="predicted"/>
<evidence type="ECO:0000313" key="2">
    <source>
        <dbReference type="Proteomes" id="UP000007799"/>
    </source>
</evidence>
<dbReference type="AlphaFoldDB" id="F2UQH0"/>
<name>F2UQH0_SALR5</name>
<protein>
    <submittedName>
        <fullName evidence="1">Uncharacterized protein</fullName>
    </submittedName>
</protein>
<dbReference type="Proteomes" id="UP000007799">
    <property type="component" value="Unassembled WGS sequence"/>
</dbReference>
<dbReference type="InParanoid" id="F2UQH0"/>